<dbReference type="AlphaFoldDB" id="A0A660LFB8"/>
<proteinExistence type="predicted"/>
<gene>
    <name evidence="1" type="ORF">C8N24_3691</name>
</gene>
<dbReference type="GO" id="GO:0003677">
    <property type="term" value="F:DNA binding"/>
    <property type="evidence" value="ECO:0007669"/>
    <property type="project" value="UniProtKB-KW"/>
</dbReference>
<dbReference type="RefSeq" id="WP_121252270.1">
    <property type="nucleotide sequence ID" value="NZ_RBIL01000001.1"/>
</dbReference>
<dbReference type="EMBL" id="RBIL01000001">
    <property type="protein sequence ID" value="RKQ93817.1"/>
    <property type="molecule type" value="Genomic_DNA"/>
</dbReference>
<accession>A0A660LFB8</accession>
<organism evidence="1 2">
    <name type="scientific">Solirubrobacter pauli</name>
    <dbReference type="NCBI Taxonomy" id="166793"/>
    <lineage>
        <taxon>Bacteria</taxon>
        <taxon>Bacillati</taxon>
        <taxon>Actinomycetota</taxon>
        <taxon>Thermoleophilia</taxon>
        <taxon>Solirubrobacterales</taxon>
        <taxon>Solirubrobacteraceae</taxon>
        <taxon>Solirubrobacter</taxon>
    </lineage>
</organism>
<name>A0A660LFB8_9ACTN</name>
<protein>
    <submittedName>
        <fullName evidence="1">DNA-binding NarL/FixJ family response regulator</fullName>
    </submittedName>
</protein>
<dbReference type="Proteomes" id="UP000278962">
    <property type="component" value="Unassembled WGS sequence"/>
</dbReference>
<reference evidence="1 2" key="1">
    <citation type="submission" date="2018-10" db="EMBL/GenBank/DDBJ databases">
        <title>Genomic Encyclopedia of Archaeal and Bacterial Type Strains, Phase II (KMG-II): from individual species to whole genera.</title>
        <authorList>
            <person name="Goeker M."/>
        </authorList>
    </citation>
    <scope>NUCLEOTIDE SEQUENCE [LARGE SCALE GENOMIC DNA]</scope>
    <source>
        <strain evidence="1 2">DSM 14954</strain>
    </source>
</reference>
<sequence>MSGATDDIELFLCEDIEHADQVQAEIDKCRAGRPRLRIVGQARTFDGAKDALMDLERFPDIVLIDHHLRRGADAKPRPSALELASFIYTQRRREEQLTDTRLVLWTSSNDDQLFWTFRVCGGQHVMSKALNGWSERVELLYTVMEGAEWWPDRPALALPPSVRAVIRHFDAGIPNDEIATRLGIEPSVVSTRADELRKAVVGHFGQHVATGAHAMAAKARADGWVWVDLRDDRLLPTAPPLPLVLDPGMIPEP</sequence>
<keyword evidence="2" id="KW-1185">Reference proteome</keyword>
<comment type="caution">
    <text evidence="1">The sequence shown here is derived from an EMBL/GenBank/DDBJ whole genome shotgun (WGS) entry which is preliminary data.</text>
</comment>
<evidence type="ECO:0000313" key="1">
    <source>
        <dbReference type="EMBL" id="RKQ93817.1"/>
    </source>
</evidence>
<evidence type="ECO:0000313" key="2">
    <source>
        <dbReference type="Proteomes" id="UP000278962"/>
    </source>
</evidence>
<keyword evidence="1" id="KW-0238">DNA-binding</keyword>